<accession>A0A812MNC3</accession>
<dbReference type="OrthoDB" id="439688at2759"/>
<reference evidence="3" key="1">
    <citation type="submission" date="2021-02" db="EMBL/GenBank/DDBJ databases">
        <authorList>
            <person name="Dougan E. K."/>
            <person name="Rhodes N."/>
            <person name="Thang M."/>
            <person name="Chan C."/>
        </authorList>
    </citation>
    <scope>NUCLEOTIDE SEQUENCE</scope>
</reference>
<feature type="region of interest" description="Disordered" evidence="2">
    <location>
        <begin position="936"/>
        <end position="958"/>
    </location>
</feature>
<proteinExistence type="predicted"/>
<sequence>MFKPFRASRDPRKVFPCGHTICEQCLVAITRGQARPDESELTNFRRAHHVVARNTWQDVQTVLQDGSSSTSDTGASDIEEMLQPPLKVAKNVRWGAAAGQAKAAAASESRRGTLLKREFKKNRQCAYAPVAVARANGDTSSGFRVAGDMARSGGAASERSFGAVPGSQSLGWMKAGSPTEPMYGLMPMPDDWSGARNELKRCVIGLGDIDWDEPGMAVSEVTVSDVLEARRFWFPNGTIALMPDVMVMYNDETKRLMAFVMEWAERCQNSGYAVLCILIQAAPDSLETFFALHKRGGKPPLLETSGTRVAATASAALLQELLRSMKLDHSIVDVYNVFKQREKDNNLSYASGDSKVASADQLRKLANLLRRAREALVDTARALAFAAKLSEHVAVSVKHRSDRVWNDKVTTVLNSWFTLTEEERNHVTFGCSDSRVKVLNIMADIARGVHMPTFYGIIATHDQAPFQVRLQDPRVQSIVADALKQPLPCMYFPKAAKAKFHGLFLRWRDVYEKPLAPVATVETVPLAAAALQSLSGVVAAAEEAEEPEQLPAAVPDEKEMEEKRASAKKAAVAAVARAEVARYLRFIVADPSDPSALKSVVEPQLRCSPSVSLCDFVLSRKAFKFWLIESASFTRSHNVFARPPPLRKDVLSATTKCFSSLATPKIDAFVTWDAGAQKAAAEVKKTMNKMSGQRDTIAIWSLFPKQSDLEKRACFAQDMTGNKRRKACSLSSIVGREDMYLYVKGDALVARDFRFLVTDGVTINSAMPFFFAPLPDPSSQLKPLVTRADKQKILMDLSDKKNVATDTPMTEFLPEIGEEEMLPLHFFMKSSTLCREVLRIMRASTAVLLSPDPNMIRALLDSRITGLVVCRNNTHMKVLEEWLLAEVAACVLDPHDQRYHNADLVRKFQAPNPCVQAVTTATEAALPALTGKEVEGADTQEVDGPANEDASSSSSSSEAEEEAIYQACRISSRTLDATISDGKVKRKDLEKWGTASITDVTTAAVLGLAAAAVWMGKQALAVTGTVAAEMVVVKGGPMISLEASLRQWRQEGRIADAKATAAQVEQLKKELAEAENLLAMQKSDLGDLLSESGGHRDMAAFEGAGDEGLAIMFGRRLKCAGPVAKNAETQEKTEESDTKKEKTTPLAHYMQRLQEAFPEHTWAMAQSKTAAPLPQKRPWVWLLGCHKDTGFSPTEWASAASALEQDPFCYDAHADAESVWSHRGFKPVGVHGEMQQERHLENTYHIKCFV</sequence>
<organism evidence="3 4">
    <name type="scientific">Symbiodinium necroappetens</name>
    <dbReference type="NCBI Taxonomy" id="1628268"/>
    <lineage>
        <taxon>Eukaryota</taxon>
        <taxon>Sar</taxon>
        <taxon>Alveolata</taxon>
        <taxon>Dinophyceae</taxon>
        <taxon>Suessiales</taxon>
        <taxon>Symbiodiniaceae</taxon>
        <taxon>Symbiodinium</taxon>
    </lineage>
</organism>
<protein>
    <recommendedName>
        <fullName evidence="5">RING-type domain-containing protein</fullName>
    </recommendedName>
</protein>
<dbReference type="EMBL" id="CAJNJA010011564">
    <property type="protein sequence ID" value="CAE7274882.1"/>
    <property type="molecule type" value="Genomic_DNA"/>
</dbReference>
<feature type="coiled-coil region" evidence="1">
    <location>
        <begin position="1054"/>
        <end position="1091"/>
    </location>
</feature>
<keyword evidence="4" id="KW-1185">Reference proteome</keyword>
<feature type="region of interest" description="Disordered" evidence="2">
    <location>
        <begin position="1124"/>
        <end position="1143"/>
    </location>
</feature>
<evidence type="ECO:0000313" key="3">
    <source>
        <dbReference type="EMBL" id="CAE7274882.1"/>
    </source>
</evidence>
<dbReference type="Proteomes" id="UP000601435">
    <property type="component" value="Unassembled WGS sequence"/>
</dbReference>
<name>A0A812MNC3_9DINO</name>
<dbReference type="AlphaFoldDB" id="A0A812MNC3"/>
<feature type="compositionally biased region" description="Basic and acidic residues" evidence="2">
    <location>
        <begin position="1128"/>
        <end position="1143"/>
    </location>
</feature>
<evidence type="ECO:0000256" key="2">
    <source>
        <dbReference type="SAM" id="MobiDB-lite"/>
    </source>
</evidence>
<evidence type="ECO:0008006" key="5">
    <source>
        <dbReference type="Google" id="ProtNLM"/>
    </source>
</evidence>
<gene>
    <name evidence="3" type="ORF">SNEC2469_LOCUS6656</name>
</gene>
<evidence type="ECO:0000256" key="1">
    <source>
        <dbReference type="SAM" id="Coils"/>
    </source>
</evidence>
<keyword evidence="1" id="KW-0175">Coiled coil</keyword>
<comment type="caution">
    <text evidence="3">The sequence shown here is derived from an EMBL/GenBank/DDBJ whole genome shotgun (WGS) entry which is preliminary data.</text>
</comment>
<evidence type="ECO:0000313" key="4">
    <source>
        <dbReference type="Proteomes" id="UP000601435"/>
    </source>
</evidence>